<dbReference type="Pfam" id="PF13349">
    <property type="entry name" value="DUF4097"/>
    <property type="match status" value="1"/>
</dbReference>
<dbReference type="EMBL" id="BAAAKJ010000027">
    <property type="protein sequence ID" value="GAA1384593.1"/>
    <property type="molecule type" value="Genomic_DNA"/>
</dbReference>
<organism evidence="4 5">
    <name type="scientific">Kitasatospora putterlickiae</name>
    <dbReference type="NCBI Taxonomy" id="221725"/>
    <lineage>
        <taxon>Bacteria</taxon>
        <taxon>Bacillati</taxon>
        <taxon>Actinomycetota</taxon>
        <taxon>Actinomycetes</taxon>
        <taxon>Kitasatosporales</taxon>
        <taxon>Streptomycetaceae</taxon>
        <taxon>Kitasatospora</taxon>
    </lineage>
</organism>
<dbReference type="InterPro" id="IPR025164">
    <property type="entry name" value="Toastrack_DUF4097"/>
</dbReference>
<name>A0ABN1XL86_9ACTN</name>
<reference evidence="4 5" key="1">
    <citation type="journal article" date="2019" name="Int. J. Syst. Evol. Microbiol.">
        <title>The Global Catalogue of Microorganisms (GCM) 10K type strain sequencing project: providing services to taxonomists for standard genome sequencing and annotation.</title>
        <authorList>
            <consortium name="The Broad Institute Genomics Platform"/>
            <consortium name="The Broad Institute Genome Sequencing Center for Infectious Disease"/>
            <person name="Wu L."/>
            <person name="Ma J."/>
        </authorList>
    </citation>
    <scope>NUCLEOTIDE SEQUENCE [LARGE SCALE GENOMIC DNA]</scope>
    <source>
        <strain evidence="4 5">JCM 12393</strain>
    </source>
</reference>
<comment type="caution">
    <text evidence="4">The sequence shown here is derived from an EMBL/GenBank/DDBJ whole genome shotgun (WGS) entry which is preliminary data.</text>
</comment>
<dbReference type="RefSeq" id="WP_344325259.1">
    <property type="nucleotide sequence ID" value="NZ_BAAAKJ010000027.1"/>
</dbReference>
<feature type="compositionally biased region" description="Low complexity" evidence="1">
    <location>
        <begin position="1"/>
        <end position="23"/>
    </location>
</feature>
<evidence type="ECO:0000313" key="4">
    <source>
        <dbReference type="EMBL" id="GAA1384593.1"/>
    </source>
</evidence>
<proteinExistence type="predicted"/>
<accession>A0ABN1XL86</accession>
<keyword evidence="2" id="KW-0472">Membrane</keyword>
<protein>
    <recommendedName>
        <fullName evidence="3">DUF4097 domain-containing protein</fullName>
    </recommendedName>
</protein>
<keyword evidence="2" id="KW-1133">Transmembrane helix</keyword>
<evidence type="ECO:0000256" key="2">
    <source>
        <dbReference type="SAM" id="Phobius"/>
    </source>
</evidence>
<keyword evidence="2" id="KW-0812">Transmembrane</keyword>
<dbReference type="Proteomes" id="UP001499863">
    <property type="component" value="Unassembled WGS sequence"/>
</dbReference>
<evidence type="ECO:0000259" key="3">
    <source>
        <dbReference type="Pfam" id="PF13349"/>
    </source>
</evidence>
<feature type="domain" description="DUF4097" evidence="3">
    <location>
        <begin position="157"/>
        <end position="246"/>
    </location>
</feature>
<feature type="region of interest" description="Disordered" evidence="1">
    <location>
        <begin position="1"/>
        <end position="32"/>
    </location>
</feature>
<keyword evidence="5" id="KW-1185">Reference proteome</keyword>
<gene>
    <name evidence="4" type="ORF">GCM10009639_06190</name>
</gene>
<evidence type="ECO:0000256" key="1">
    <source>
        <dbReference type="SAM" id="MobiDB-lite"/>
    </source>
</evidence>
<evidence type="ECO:0000313" key="5">
    <source>
        <dbReference type="Proteomes" id="UP001499863"/>
    </source>
</evidence>
<feature type="transmembrane region" description="Helical" evidence="2">
    <location>
        <begin position="36"/>
        <end position="58"/>
    </location>
</feature>
<sequence>MTASRGSATTASTTTGSGTAAGAEQRTPEGRRGHRAWRVFGTLALAVALVVGAVQTWAVAVQQRTRSEASYPVAVTTVRLDTANAAVRIRPGRAGEVVVRQYLNWMVRMPVVSALFDQDRLDVRMRCTQVLPVSDFGCGAVIELDVPPGVAVTGRLSSGSVDLVGVAGEIDLLSTSGEVALADVSGPVTVRTTSGSVRGSRLTSPTVNAAATSGSMELGFAAVPRSVDIGVTSGSVVLGLPRGSRYDFDGGASPLARGGIDPTLADRSSPNKIRVSVSSGSVSVFAKDAPAGG</sequence>